<evidence type="ECO:0000256" key="3">
    <source>
        <dbReference type="ARBA" id="ARBA00022525"/>
    </source>
</evidence>
<evidence type="ECO:0000313" key="11">
    <source>
        <dbReference type="Proteomes" id="UP000070700"/>
    </source>
</evidence>
<accession>A0A132BC72</accession>
<dbReference type="InterPro" id="IPR029058">
    <property type="entry name" value="AB_hydrolase_fold"/>
</dbReference>
<dbReference type="KEGG" id="psco:LY89DRAFT_657844"/>
<dbReference type="GO" id="GO:0005576">
    <property type="term" value="C:extracellular region"/>
    <property type="evidence" value="ECO:0007669"/>
    <property type="project" value="UniProtKB-SubCell"/>
</dbReference>
<evidence type="ECO:0000256" key="6">
    <source>
        <dbReference type="ARBA" id="ARBA00023180"/>
    </source>
</evidence>
<comment type="function">
    <text evidence="9">Esterase involved in the hydrolysis of xylan, a major structural heterogeneous polysaccharide found in plant biomass representing the second most abundant polysaccharide in the biosphere, after cellulose.</text>
</comment>
<keyword evidence="7 9" id="KW-0119">Carbohydrate metabolism</keyword>
<keyword evidence="6" id="KW-0325">Glycoprotein</keyword>
<evidence type="ECO:0000256" key="1">
    <source>
        <dbReference type="ARBA" id="ARBA00004613"/>
    </source>
</evidence>
<keyword evidence="11" id="KW-1185">Reference proteome</keyword>
<dbReference type="GeneID" id="28822174"/>
<dbReference type="RefSeq" id="XP_018063809.1">
    <property type="nucleotide sequence ID" value="XM_018212448.1"/>
</dbReference>
<keyword evidence="8 9" id="KW-0624">Polysaccharide degradation</keyword>
<feature type="chain" id="PRO_5029033758" description="Carboxylic ester hydrolase" evidence="9">
    <location>
        <begin position="20"/>
        <end position="300"/>
    </location>
</feature>
<dbReference type="Proteomes" id="UP000070700">
    <property type="component" value="Unassembled WGS sequence"/>
</dbReference>
<keyword evidence="4 9" id="KW-0732">Signal</keyword>
<dbReference type="InterPro" id="IPR050955">
    <property type="entry name" value="Plant_Biomass_Hydrol_Est"/>
</dbReference>
<feature type="signal peptide" evidence="9">
    <location>
        <begin position="1"/>
        <end position="19"/>
    </location>
</feature>
<dbReference type="AlphaFoldDB" id="A0A132BC72"/>
<keyword evidence="2 9" id="KW-0719">Serine esterase</keyword>
<dbReference type="Pfam" id="PF10503">
    <property type="entry name" value="Esterase_PHB"/>
    <property type="match status" value="1"/>
</dbReference>
<dbReference type="InterPro" id="IPR010126">
    <property type="entry name" value="Esterase_phb"/>
</dbReference>
<evidence type="ECO:0000313" key="10">
    <source>
        <dbReference type="EMBL" id="KUJ09454.1"/>
    </source>
</evidence>
<dbReference type="EC" id="3.1.1.-" evidence="9"/>
<dbReference type="OrthoDB" id="2425929at2759"/>
<evidence type="ECO:0000256" key="4">
    <source>
        <dbReference type="ARBA" id="ARBA00022729"/>
    </source>
</evidence>
<dbReference type="GO" id="GO:0052689">
    <property type="term" value="F:carboxylic ester hydrolase activity"/>
    <property type="evidence" value="ECO:0007669"/>
    <property type="project" value="UniProtKB-KW"/>
</dbReference>
<dbReference type="InParanoid" id="A0A132BC72"/>
<dbReference type="EMBL" id="KQ947432">
    <property type="protein sequence ID" value="KUJ09454.1"/>
    <property type="molecule type" value="Genomic_DNA"/>
</dbReference>
<evidence type="ECO:0000256" key="8">
    <source>
        <dbReference type="ARBA" id="ARBA00023326"/>
    </source>
</evidence>
<proteinExistence type="inferred from homology"/>
<keyword evidence="3 9" id="KW-0964">Secreted</keyword>
<dbReference type="PANTHER" id="PTHR43037">
    <property type="entry name" value="UNNAMED PRODUCT-RELATED"/>
    <property type="match status" value="1"/>
</dbReference>
<reference evidence="10 11" key="1">
    <citation type="submission" date="2015-10" db="EMBL/GenBank/DDBJ databases">
        <title>Full genome of DAOMC 229536 Phialocephala scopiformis, a fungal endophyte of spruce producing the potent anti-insectan compound rugulosin.</title>
        <authorList>
            <consortium name="DOE Joint Genome Institute"/>
            <person name="Walker A.K."/>
            <person name="Frasz S.L."/>
            <person name="Seifert K.A."/>
            <person name="Miller J.D."/>
            <person name="Mondo S.J."/>
            <person name="Labutti K."/>
            <person name="Lipzen A."/>
            <person name="Dockter R."/>
            <person name="Kennedy M."/>
            <person name="Grigoriev I.V."/>
            <person name="Spatafora J.W."/>
        </authorList>
    </citation>
    <scope>NUCLEOTIDE SEQUENCE [LARGE SCALE GENOMIC DNA]</scope>
    <source>
        <strain evidence="10 11">CBS 120377</strain>
    </source>
</reference>
<protein>
    <recommendedName>
        <fullName evidence="9">Carboxylic ester hydrolase</fullName>
        <ecNumber evidence="9">3.1.1.-</ecNumber>
    </recommendedName>
</protein>
<keyword evidence="5 9" id="KW-0378">Hydrolase</keyword>
<dbReference type="Gene3D" id="3.40.50.1820">
    <property type="entry name" value="alpha/beta hydrolase"/>
    <property type="match status" value="1"/>
</dbReference>
<evidence type="ECO:0000256" key="9">
    <source>
        <dbReference type="RuleBase" id="RU367147"/>
    </source>
</evidence>
<dbReference type="PANTHER" id="PTHR43037:SF3">
    <property type="entry name" value="FERULOYL ESTERASE B"/>
    <property type="match status" value="1"/>
</dbReference>
<sequence length="300" mass="31277">MHFSTLAGSFAALVAIANGALVSVPNWGTSTTNPTGIAMSIWVPTKLATKPAIILALHGCLSSGASYAQQAKYGPLADTHGFIVIYPSSSHDNNCWDVASTKSLTRDGEGDSHGLANMLKYTIDKYDADPKKIFVTGSSSGGMMTNVMAAIYPDVVTAGSVYSGVAAGCLAGSPGSSPITADPACANGQHIKTSAQWVAQVKAMYPGYNGTYPKMQTWHGTADTLVLYANLGEQIKEWTGLLGGAAGPLAWTKNVTSSPQAQYTQMIYGDGTLFQAYSAVGVGHTVPVHETVDLAWFGLT</sequence>
<comment type="similarity">
    <text evidence="9">Belongs to the carbohydrate esterase 1 (CE1) family.</text>
</comment>
<dbReference type="NCBIfam" id="TIGR01840">
    <property type="entry name" value="esterase_phb"/>
    <property type="match status" value="1"/>
</dbReference>
<name>A0A132BC72_MOLSC</name>
<evidence type="ECO:0000256" key="5">
    <source>
        <dbReference type="ARBA" id="ARBA00022801"/>
    </source>
</evidence>
<organism evidence="10 11">
    <name type="scientific">Mollisia scopiformis</name>
    <name type="common">Conifer needle endophyte fungus</name>
    <name type="synonym">Phialocephala scopiformis</name>
    <dbReference type="NCBI Taxonomy" id="149040"/>
    <lineage>
        <taxon>Eukaryota</taxon>
        <taxon>Fungi</taxon>
        <taxon>Dikarya</taxon>
        <taxon>Ascomycota</taxon>
        <taxon>Pezizomycotina</taxon>
        <taxon>Leotiomycetes</taxon>
        <taxon>Helotiales</taxon>
        <taxon>Mollisiaceae</taxon>
        <taxon>Mollisia</taxon>
    </lineage>
</organism>
<evidence type="ECO:0000256" key="2">
    <source>
        <dbReference type="ARBA" id="ARBA00022487"/>
    </source>
</evidence>
<evidence type="ECO:0000256" key="7">
    <source>
        <dbReference type="ARBA" id="ARBA00023277"/>
    </source>
</evidence>
<dbReference type="SUPFAM" id="SSF53474">
    <property type="entry name" value="alpha/beta-Hydrolases"/>
    <property type="match status" value="2"/>
</dbReference>
<gene>
    <name evidence="10" type="ORF">LY89DRAFT_657844</name>
</gene>
<comment type="subcellular location">
    <subcellularLocation>
        <location evidence="1 9">Secreted</location>
    </subcellularLocation>
</comment>
<dbReference type="GO" id="GO:0045493">
    <property type="term" value="P:xylan catabolic process"/>
    <property type="evidence" value="ECO:0007669"/>
    <property type="project" value="UniProtKB-UniRule"/>
</dbReference>